<evidence type="ECO:0000313" key="1">
    <source>
        <dbReference type="EMBL" id="EGT52545.1"/>
    </source>
</evidence>
<dbReference type="InParanoid" id="G0N4F6"/>
<accession>G0N4F6</accession>
<reference evidence="2" key="1">
    <citation type="submission" date="2011-07" db="EMBL/GenBank/DDBJ databases">
        <authorList>
            <consortium name="Caenorhabditis brenneri Sequencing and Analysis Consortium"/>
            <person name="Wilson R.K."/>
        </authorList>
    </citation>
    <scope>NUCLEOTIDE SEQUENCE [LARGE SCALE GENOMIC DNA]</scope>
    <source>
        <strain evidence="2">PB2801</strain>
    </source>
</reference>
<keyword evidence="2" id="KW-1185">Reference proteome</keyword>
<sequence>MVLAKVIADFFSSLVVSFDTKQLEVSSTATIVDGNDIIDSISGHQTVSNGIAEMTTYFKKQMENMLMEFDEQRKAAVQTVNDN</sequence>
<proteinExistence type="predicted"/>
<dbReference type="HOGENOM" id="CLU_2544610_0_0_1"/>
<gene>
    <name evidence="1" type="ORF">CAEBREN_15344</name>
</gene>
<organism evidence="2">
    <name type="scientific">Caenorhabditis brenneri</name>
    <name type="common">Nematode worm</name>
    <dbReference type="NCBI Taxonomy" id="135651"/>
    <lineage>
        <taxon>Eukaryota</taxon>
        <taxon>Metazoa</taxon>
        <taxon>Ecdysozoa</taxon>
        <taxon>Nematoda</taxon>
        <taxon>Chromadorea</taxon>
        <taxon>Rhabditida</taxon>
        <taxon>Rhabditina</taxon>
        <taxon>Rhabditomorpha</taxon>
        <taxon>Rhabditoidea</taxon>
        <taxon>Rhabditidae</taxon>
        <taxon>Peloderinae</taxon>
        <taxon>Caenorhabditis</taxon>
    </lineage>
</organism>
<dbReference type="Proteomes" id="UP000008068">
    <property type="component" value="Unassembled WGS sequence"/>
</dbReference>
<dbReference type="EMBL" id="GL379837">
    <property type="protein sequence ID" value="EGT52545.1"/>
    <property type="molecule type" value="Genomic_DNA"/>
</dbReference>
<evidence type="ECO:0000313" key="2">
    <source>
        <dbReference type="Proteomes" id="UP000008068"/>
    </source>
</evidence>
<dbReference type="AlphaFoldDB" id="G0N4F6"/>
<protein>
    <submittedName>
        <fullName evidence="1">Uncharacterized protein</fullName>
    </submittedName>
</protein>
<name>G0N4F6_CAEBE</name>